<organism evidence="2 3">
    <name type="scientific">Bacillus songklensis</name>
    <dbReference type="NCBI Taxonomy" id="1069116"/>
    <lineage>
        <taxon>Bacteria</taxon>
        <taxon>Bacillati</taxon>
        <taxon>Bacillota</taxon>
        <taxon>Bacilli</taxon>
        <taxon>Bacillales</taxon>
        <taxon>Bacillaceae</taxon>
        <taxon>Bacillus</taxon>
    </lineage>
</organism>
<accession>A0ABV8B5S5</accession>
<feature type="domain" description="DUF4397" evidence="1">
    <location>
        <begin position="58"/>
        <end position="172"/>
    </location>
</feature>
<evidence type="ECO:0000259" key="1">
    <source>
        <dbReference type="Pfam" id="PF14344"/>
    </source>
</evidence>
<evidence type="ECO:0000313" key="3">
    <source>
        <dbReference type="Proteomes" id="UP001595752"/>
    </source>
</evidence>
<protein>
    <submittedName>
        <fullName evidence="2">DUF4397 domain-containing protein</fullName>
    </submittedName>
</protein>
<comment type="caution">
    <text evidence="2">The sequence shown here is derived from an EMBL/GenBank/DDBJ whole genome shotgun (WGS) entry which is preliminary data.</text>
</comment>
<dbReference type="Proteomes" id="UP001595752">
    <property type="component" value="Unassembled WGS sequence"/>
</dbReference>
<reference evidence="3" key="1">
    <citation type="journal article" date="2019" name="Int. J. Syst. Evol. Microbiol.">
        <title>The Global Catalogue of Microorganisms (GCM) 10K type strain sequencing project: providing services to taxonomists for standard genome sequencing and annotation.</title>
        <authorList>
            <consortium name="The Broad Institute Genomics Platform"/>
            <consortium name="The Broad Institute Genome Sequencing Center for Infectious Disease"/>
            <person name="Wu L."/>
            <person name="Ma J."/>
        </authorList>
    </citation>
    <scope>NUCLEOTIDE SEQUENCE [LARGE SCALE GENOMIC DNA]</scope>
    <source>
        <strain evidence="3">CCUG 61889</strain>
    </source>
</reference>
<dbReference type="InterPro" id="IPR025510">
    <property type="entry name" value="DUF4397"/>
</dbReference>
<proteinExistence type="predicted"/>
<dbReference type="RefSeq" id="WP_377917423.1">
    <property type="nucleotide sequence ID" value="NZ_JBHRZT010000068.1"/>
</dbReference>
<evidence type="ECO:0000313" key="2">
    <source>
        <dbReference type="EMBL" id="MFC3885230.1"/>
    </source>
</evidence>
<keyword evidence="3" id="KW-1185">Reference proteome</keyword>
<gene>
    <name evidence="2" type="ORF">ACFOU2_17825</name>
</gene>
<name>A0ABV8B5S5_9BACI</name>
<dbReference type="Pfam" id="PF14344">
    <property type="entry name" value="DUF4397"/>
    <property type="match status" value="1"/>
</dbReference>
<sequence length="247" mass="28271">MYDNYFYKAAMYDLLANYYKYSNPNLHVFYYQKHLKYMNQLIMANYEAAREPQTRNPMVRIFHASPDTPSVDVYLNGKRTIRNLTYKQETDYLPLLEAGRYRIDIYPAGKTDKPIVSETFTFNEGQKYTVVAAGTLNTLDLLFIKDNNEVPSGETKIRFIHLSPNTPAVDIAVKNGDVLVSDITFKEVTDYLPLSPMTVNLEVRIAGTNKVVLELPPIRLRPNRTYTVYIVGLMNGKPGLEALVAQH</sequence>
<dbReference type="EMBL" id="JBHRZT010000068">
    <property type="protein sequence ID" value="MFC3885230.1"/>
    <property type="molecule type" value="Genomic_DNA"/>
</dbReference>